<dbReference type="RefSeq" id="WP_093666473.1">
    <property type="nucleotide sequence ID" value="NZ_FOCF01000008.1"/>
</dbReference>
<feature type="signal peptide" evidence="1">
    <location>
        <begin position="1"/>
        <end position="21"/>
    </location>
</feature>
<gene>
    <name evidence="2" type="ORF">SAMN05192583_2943</name>
</gene>
<sequence length="149" mass="15697">MTRHRLPVLAATAIAALGAVAATASVDTSPKPGGVYRLKPGIYAQKGTSCSSPANAEIRQYDGRGISTAHSRACRASVLSRRGDRYTVSQSCMDAGAGPGKRFTERQTVTVRDALTFTQASKGAGTTYRYCPIDQLPRGLREAAVHPAS</sequence>
<protein>
    <submittedName>
        <fullName evidence="2">Uncharacterized protein</fullName>
    </submittedName>
</protein>
<dbReference type="EMBL" id="FOCF01000008">
    <property type="protein sequence ID" value="SEN51612.1"/>
    <property type="molecule type" value="Genomic_DNA"/>
</dbReference>
<evidence type="ECO:0000256" key="1">
    <source>
        <dbReference type="SAM" id="SignalP"/>
    </source>
</evidence>
<dbReference type="OrthoDB" id="8778063at2"/>
<dbReference type="Proteomes" id="UP000199206">
    <property type="component" value="Unassembled WGS sequence"/>
</dbReference>
<organism evidence="2 3">
    <name type="scientific">Sphingomonas gellani</name>
    <dbReference type="NCBI Taxonomy" id="1166340"/>
    <lineage>
        <taxon>Bacteria</taxon>
        <taxon>Pseudomonadati</taxon>
        <taxon>Pseudomonadota</taxon>
        <taxon>Alphaproteobacteria</taxon>
        <taxon>Sphingomonadales</taxon>
        <taxon>Sphingomonadaceae</taxon>
        <taxon>Sphingomonas</taxon>
    </lineage>
</organism>
<evidence type="ECO:0000313" key="2">
    <source>
        <dbReference type="EMBL" id="SEN51612.1"/>
    </source>
</evidence>
<proteinExistence type="predicted"/>
<keyword evidence="3" id="KW-1185">Reference proteome</keyword>
<dbReference type="STRING" id="1166340.SAMN05192583_2943"/>
<accession>A0A1H8H5I5</accession>
<dbReference type="AlphaFoldDB" id="A0A1H8H5I5"/>
<reference evidence="3" key="1">
    <citation type="submission" date="2016-10" db="EMBL/GenBank/DDBJ databases">
        <authorList>
            <person name="Varghese N."/>
            <person name="Submissions S."/>
        </authorList>
    </citation>
    <scope>NUCLEOTIDE SEQUENCE [LARGE SCALE GENOMIC DNA]</scope>
    <source>
        <strain evidence="3">S6-262</strain>
    </source>
</reference>
<keyword evidence="1" id="KW-0732">Signal</keyword>
<name>A0A1H8H5I5_9SPHN</name>
<evidence type="ECO:0000313" key="3">
    <source>
        <dbReference type="Proteomes" id="UP000199206"/>
    </source>
</evidence>
<feature type="chain" id="PRO_5011674727" evidence="1">
    <location>
        <begin position="22"/>
        <end position="149"/>
    </location>
</feature>